<dbReference type="InterPro" id="IPR011053">
    <property type="entry name" value="Single_hybrid_motif"/>
</dbReference>
<evidence type="ECO:0000256" key="2">
    <source>
        <dbReference type="ARBA" id="ARBA00022823"/>
    </source>
</evidence>
<dbReference type="Pfam" id="PF01597">
    <property type="entry name" value="GCV_H"/>
    <property type="match status" value="1"/>
</dbReference>
<gene>
    <name evidence="3" type="primary">gcvH</name>
    <name evidence="6" type="ORF">BC008_22405</name>
</gene>
<dbReference type="AlphaFoldDB" id="A0A0V7ZMB7"/>
<keyword evidence="7" id="KW-1185">Reference proteome</keyword>
<dbReference type="Gene3D" id="2.40.50.100">
    <property type="match status" value="1"/>
</dbReference>
<sequence>MAFEYPDNLKYLDSHEYVKLEGEIATIGISEFAVDQLGDIVFLELPDVGDAVDKGENFGSIESVKAVEDLKSPVNGTVIERNDGMIEAPEQIADDPYGEGWLLKVRVNELEDLDDVMSAQEYQALVEGE</sequence>
<feature type="domain" description="Lipoyl-binding" evidence="5">
    <location>
        <begin position="24"/>
        <end position="106"/>
    </location>
</feature>
<accession>A0A0V7ZMB7</accession>
<evidence type="ECO:0000259" key="5">
    <source>
        <dbReference type="PROSITE" id="PS50968"/>
    </source>
</evidence>
<dbReference type="InterPro" id="IPR017453">
    <property type="entry name" value="GCV_H_sub"/>
</dbReference>
<dbReference type="PANTHER" id="PTHR11715">
    <property type="entry name" value="GLYCINE CLEAVAGE SYSTEM H PROTEIN"/>
    <property type="match status" value="1"/>
</dbReference>
<dbReference type="PANTHER" id="PTHR11715:SF3">
    <property type="entry name" value="GLYCINE CLEAVAGE SYSTEM H PROTEIN-RELATED"/>
    <property type="match status" value="1"/>
</dbReference>
<dbReference type="InterPro" id="IPR000089">
    <property type="entry name" value="Biotin_lipoyl"/>
</dbReference>
<dbReference type="HAMAP" id="MF_00272">
    <property type="entry name" value="GcvH"/>
    <property type="match status" value="1"/>
</dbReference>
<dbReference type="GO" id="GO:0019464">
    <property type="term" value="P:glycine decarboxylation via glycine cleavage system"/>
    <property type="evidence" value="ECO:0007669"/>
    <property type="project" value="UniProtKB-UniRule"/>
</dbReference>
<dbReference type="OrthoDB" id="9796712at2"/>
<evidence type="ECO:0000256" key="1">
    <source>
        <dbReference type="ARBA" id="ARBA00009249"/>
    </source>
</evidence>
<dbReference type="Proteomes" id="UP000053372">
    <property type="component" value="Unassembled WGS sequence"/>
</dbReference>
<proteinExistence type="inferred from homology"/>
<dbReference type="GO" id="GO:0009249">
    <property type="term" value="P:protein lipoylation"/>
    <property type="evidence" value="ECO:0007669"/>
    <property type="project" value="TreeGrafter"/>
</dbReference>
<protein>
    <recommendedName>
        <fullName evidence="3">Glycine cleavage system H protein</fullName>
    </recommendedName>
</protein>
<name>A0A0V7ZMB7_9CYAN</name>
<feature type="modified residue" description="N6-lipoyllysine" evidence="3 4">
    <location>
        <position position="65"/>
    </location>
</feature>
<comment type="similarity">
    <text evidence="1 3">Belongs to the GcvH family.</text>
</comment>
<comment type="caution">
    <text evidence="6">The sequence shown here is derived from an EMBL/GenBank/DDBJ whole genome shotgun (WGS) entry which is preliminary data.</text>
</comment>
<dbReference type="RefSeq" id="WP_027844037.1">
    <property type="nucleotide sequence ID" value="NZ_LMTZ01000105.1"/>
</dbReference>
<dbReference type="PROSITE" id="PS00189">
    <property type="entry name" value="LIPOYL"/>
    <property type="match status" value="1"/>
</dbReference>
<dbReference type="NCBIfam" id="NF002270">
    <property type="entry name" value="PRK01202.1"/>
    <property type="match status" value="1"/>
</dbReference>
<keyword evidence="2 3" id="KW-0450">Lipoyl</keyword>
<evidence type="ECO:0000313" key="7">
    <source>
        <dbReference type="Proteomes" id="UP000053372"/>
    </source>
</evidence>
<reference evidence="6 7" key="1">
    <citation type="journal article" date="2015" name="Genome Announc.">
        <title>Draft Genome of the Euendolithic (true boring) Cyanobacterium Mastigocoleus testarum strain BC008.</title>
        <authorList>
            <person name="Guida B.S."/>
            <person name="Garcia-Pichel F."/>
        </authorList>
    </citation>
    <scope>NUCLEOTIDE SEQUENCE [LARGE SCALE GENOMIC DNA]</scope>
    <source>
        <strain evidence="6 7">BC008</strain>
    </source>
</reference>
<dbReference type="CDD" id="cd06848">
    <property type="entry name" value="GCS_H"/>
    <property type="match status" value="1"/>
</dbReference>
<evidence type="ECO:0000313" key="6">
    <source>
        <dbReference type="EMBL" id="KST65731.1"/>
    </source>
</evidence>
<dbReference type="InterPro" id="IPR003016">
    <property type="entry name" value="2-oxoA_DH_lipoyl-BS"/>
</dbReference>
<dbReference type="GO" id="GO:0005829">
    <property type="term" value="C:cytosol"/>
    <property type="evidence" value="ECO:0007669"/>
    <property type="project" value="TreeGrafter"/>
</dbReference>
<evidence type="ECO:0000256" key="3">
    <source>
        <dbReference type="HAMAP-Rule" id="MF_00272"/>
    </source>
</evidence>
<dbReference type="InterPro" id="IPR002930">
    <property type="entry name" value="GCV_H"/>
</dbReference>
<dbReference type="SUPFAM" id="SSF51230">
    <property type="entry name" value="Single hybrid motif"/>
    <property type="match status" value="1"/>
</dbReference>
<dbReference type="EMBL" id="LMTZ01000105">
    <property type="protein sequence ID" value="KST65731.1"/>
    <property type="molecule type" value="Genomic_DNA"/>
</dbReference>
<comment type="cofactor">
    <cofactor evidence="3">
        <name>(R)-lipoate</name>
        <dbReference type="ChEBI" id="CHEBI:83088"/>
    </cofactor>
    <text evidence="3">Binds 1 lipoyl cofactor covalently.</text>
</comment>
<evidence type="ECO:0000256" key="4">
    <source>
        <dbReference type="PIRSR" id="PIRSR617453-50"/>
    </source>
</evidence>
<dbReference type="PROSITE" id="PS50968">
    <property type="entry name" value="BIOTINYL_LIPOYL"/>
    <property type="match status" value="1"/>
</dbReference>
<comment type="subunit">
    <text evidence="3">The glycine cleavage system is composed of four proteins: P, T, L and H.</text>
</comment>
<dbReference type="InterPro" id="IPR033753">
    <property type="entry name" value="GCV_H/Fam206"/>
</dbReference>
<dbReference type="NCBIfam" id="TIGR00527">
    <property type="entry name" value="gcvH"/>
    <property type="match status" value="1"/>
</dbReference>
<organism evidence="6 7">
    <name type="scientific">Mastigocoleus testarum BC008</name>
    <dbReference type="NCBI Taxonomy" id="371196"/>
    <lineage>
        <taxon>Bacteria</taxon>
        <taxon>Bacillati</taxon>
        <taxon>Cyanobacteriota</taxon>
        <taxon>Cyanophyceae</taxon>
        <taxon>Nostocales</taxon>
        <taxon>Hapalosiphonaceae</taxon>
        <taxon>Mastigocoleus</taxon>
    </lineage>
</organism>
<dbReference type="GO" id="GO:0005960">
    <property type="term" value="C:glycine cleavage complex"/>
    <property type="evidence" value="ECO:0007669"/>
    <property type="project" value="InterPro"/>
</dbReference>
<comment type="function">
    <text evidence="3">The glycine cleavage system catalyzes the degradation of glycine. The H protein shuttles the methylamine group of glycine from the P protein to the T protein.</text>
</comment>